<sequence>MQGICLHVAQESKTKQAVHSSTCPYNNITSSGSRNYHSHSQRQIPIPSLLCITFTITFRYLPISLTHKLVTMFLIPIANKGGFGHTMSQGALKTTKSPARRFDIRTGKMRESRVQNIHQNNGGAVEAGASLVGKDFASSIKAATEVPPSSFEFCAWSDVGINLHVDLNLSPSDWTNRFKSEVCISEFVHGNKSQSLRQSLSGLGENYIQGKTSFLWSTNSGQIDDHDGQAKSSPILKLTEDGAAELDQQNKDVSPLICDSLTPCNVTVKMADNLQENHSAVSAEVTVNAVDNLLQDQSTASAEVSYGVLNNFISGAESCAEDAPKKILDSEATDMPFIKSFCESVVNSLLDPGTSVLQNSKLDNERSGECSLLNGSCLVNPSVVCVGASLSSSVELQNSEVISCHKYASVSLCDNDGVLEQDELINSTEINFETGRNNFTSQAEEWVPSQNQLAMVGVAQQVYDEAGDVGLPGPAGFVGGGVLEVPHCLPHNISHGLNTCWATPTIANWFSRAFFLVLMGQELPFRYKGYALRRKRLETSKVVDRRESSECSQFDDSLKKSSLDFNDQDSKTELHKKRKNRDSKTQGSSVKPTTTRVLRSMMVLPRRRSMRLISKVL</sequence>
<dbReference type="PANTHER" id="PTHR36376:SF1">
    <property type="entry name" value="OS09G0514700 PROTEIN"/>
    <property type="match status" value="1"/>
</dbReference>
<dbReference type="Proteomes" id="UP001359559">
    <property type="component" value="Unassembled WGS sequence"/>
</dbReference>
<reference evidence="2 3" key="1">
    <citation type="submission" date="2024-01" db="EMBL/GenBank/DDBJ databases">
        <title>The genomes of 5 underutilized Papilionoideae crops provide insights into root nodulation and disease resistance.</title>
        <authorList>
            <person name="Yuan L."/>
        </authorList>
    </citation>
    <scope>NUCLEOTIDE SEQUENCE [LARGE SCALE GENOMIC DNA]</scope>
    <source>
        <strain evidence="2">LY-2023</strain>
        <tissue evidence="2">Leaf</tissue>
    </source>
</reference>
<evidence type="ECO:0000313" key="3">
    <source>
        <dbReference type="Proteomes" id="UP001359559"/>
    </source>
</evidence>
<feature type="compositionally biased region" description="Polar residues" evidence="1">
    <location>
        <begin position="585"/>
        <end position="597"/>
    </location>
</feature>
<proteinExistence type="predicted"/>
<accession>A0AAN9I735</accession>
<keyword evidence="3" id="KW-1185">Reference proteome</keyword>
<dbReference type="PANTHER" id="PTHR36376">
    <property type="entry name" value="OS09G0514700 PROTEIN"/>
    <property type="match status" value="1"/>
</dbReference>
<evidence type="ECO:0000256" key="1">
    <source>
        <dbReference type="SAM" id="MobiDB-lite"/>
    </source>
</evidence>
<feature type="region of interest" description="Disordered" evidence="1">
    <location>
        <begin position="565"/>
        <end position="597"/>
    </location>
</feature>
<comment type="caution">
    <text evidence="2">The sequence shown here is derived from an EMBL/GenBank/DDBJ whole genome shotgun (WGS) entry which is preliminary data.</text>
</comment>
<name>A0AAN9I735_CLITE</name>
<dbReference type="AlphaFoldDB" id="A0AAN9I735"/>
<evidence type="ECO:0000313" key="2">
    <source>
        <dbReference type="EMBL" id="KAK7262586.1"/>
    </source>
</evidence>
<dbReference type="EMBL" id="JAYKXN010000008">
    <property type="protein sequence ID" value="KAK7262586.1"/>
    <property type="molecule type" value="Genomic_DNA"/>
</dbReference>
<gene>
    <name evidence="2" type="ORF">RJT34_30160</name>
</gene>
<organism evidence="2 3">
    <name type="scientific">Clitoria ternatea</name>
    <name type="common">Butterfly pea</name>
    <dbReference type="NCBI Taxonomy" id="43366"/>
    <lineage>
        <taxon>Eukaryota</taxon>
        <taxon>Viridiplantae</taxon>
        <taxon>Streptophyta</taxon>
        <taxon>Embryophyta</taxon>
        <taxon>Tracheophyta</taxon>
        <taxon>Spermatophyta</taxon>
        <taxon>Magnoliopsida</taxon>
        <taxon>eudicotyledons</taxon>
        <taxon>Gunneridae</taxon>
        <taxon>Pentapetalae</taxon>
        <taxon>rosids</taxon>
        <taxon>fabids</taxon>
        <taxon>Fabales</taxon>
        <taxon>Fabaceae</taxon>
        <taxon>Papilionoideae</taxon>
        <taxon>50 kb inversion clade</taxon>
        <taxon>NPAAA clade</taxon>
        <taxon>indigoferoid/millettioid clade</taxon>
        <taxon>Phaseoleae</taxon>
        <taxon>Clitoria</taxon>
    </lineage>
</organism>
<protein>
    <submittedName>
        <fullName evidence="2">Uncharacterized protein</fullName>
    </submittedName>
</protein>